<keyword evidence="4" id="KW-0092">Biotin</keyword>
<dbReference type="SUPFAM" id="SSF50037">
    <property type="entry name" value="C-terminal domain of transcriptional repressors"/>
    <property type="match status" value="1"/>
</dbReference>
<dbReference type="Gene3D" id="3.30.930.10">
    <property type="entry name" value="Bira Bifunctional Protein, Domain 2"/>
    <property type="match status" value="1"/>
</dbReference>
<dbReference type="Pfam" id="PF02237">
    <property type="entry name" value="BPL_C"/>
    <property type="match status" value="1"/>
</dbReference>
<protein>
    <recommendedName>
        <fullName evidence="5">biotin--[biotin carboxyl-carrier protein] ligase</fullName>
        <ecNumber evidence="5">6.3.4.15</ecNumber>
    </recommendedName>
</protein>
<comment type="catalytic activity">
    <reaction evidence="6">
        <text>biotin + L-lysyl-[protein] + ATP = N(6)-biotinyl-L-lysyl-[protein] + AMP + diphosphate + H(+)</text>
        <dbReference type="Rhea" id="RHEA:11756"/>
        <dbReference type="Rhea" id="RHEA-COMP:9752"/>
        <dbReference type="Rhea" id="RHEA-COMP:10505"/>
        <dbReference type="ChEBI" id="CHEBI:15378"/>
        <dbReference type="ChEBI" id="CHEBI:29969"/>
        <dbReference type="ChEBI" id="CHEBI:30616"/>
        <dbReference type="ChEBI" id="CHEBI:33019"/>
        <dbReference type="ChEBI" id="CHEBI:57586"/>
        <dbReference type="ChEBI" id="CHEBI:83144"/>
        <dbReference type="ChEBI" id="CHEBI:456215"/>
        <dbReference type="EC" id="6.3.4.15"/>
    </reaction>
</comment>
<dbReference type="SUPFAM" id="SSF55681">
    <property type="entry name" value="Class II aaRS and biotin synthetases"/>
    <property type="match status" value="1"/>
</dbReference>
<evidence type="ECO:0000259" key="7">
    <source>
        <dbReference type="PROSITE" id="PS51733"/>
    </source>
</evidence>
<dbReference type="PANTHER" id="PTHR12835:SF5">
    <property type="entry name" value="BIOTIN--PROTEIN LIGASE"/>
    <property type="match status" value="1"/>
</dbReference>
<organism evidence="8 9">
    <name type="scientific">Peiella sedimenti</name>
    <dbReference type="NCBI Taxonomy" id="3061083"/>
    <lineage>
        <taxon>Bacteria</taxon>
        <taxon>Pseudomonadati</taxon>
        <taxon>Pseudomonadota</taxon>
        <taxon>Alphaproteobacteria</taxon>
        <taxon>Caulobacterales</taxon>
        <taxon>Caulobacteraceae</taxon>
        <taxon>Peiella</taxon>
    </lineage>
</organism>
<comment type="caution">
    <text evidence="8">The sequence shown here is derived from an EMBL/GenBank/DDBJ whole genome shotgun (WGS) entry which is preliminary data.</text>
</comment>
<keyword evidence="3" id="KW-0067">ATP-binding</keyword>
<proteinExistence type="predicted"/>
<reference evidence="8" key="1">
    <citation type="submission" date="2023-07" db="EMBL/GenBank/DDBJ databases">
        <title>Brevundimonas soil sp. nov., isolated from the soil of chemical plant.</title>
        <authorList>
            <person name="Wu N."/>
        </authorList>
    </citation>
    <scope>NUCLEOTIDE SEQUENCE</scope>
    <source>
        <strain evidence="8">XZ-24</strain>
    </source>
</reference>
<dbReference type="InterPro" id="IPR003142">
    <property type="entry name" value="BPL_C"/>
</dbReference>
<feature type="domain" description="BPL/LPL catalytic" evidence="7">
    <location>
        <begin position="1"/>
        <end position="183"/>
    </location>
</feature>
<dbReference type="GO" id="GO:0004077">
    <property type="term" value="F:biotin--[biotin carboxyl-carrier protein] ligase activity"/>
    <property type="evidence" value="ECO:0007669"/>
    <property type="project" value="UniProtKB-EC"/>
</dbReference>
<dbReference type="Proteomes" id="UP001169063">
    <property type="component" value="Unassembled WGS sequence"/>
</dbReference>
<name>A0ABT8SN61_9CAUL</name>
<evidence type="ECO:0000256" key="3">
    <source>
        <dbReference type="ARBA" id="ARBA00022840"/>
    </source>
</evidence>
<dbReference type="NCBIfam" id="TIGR00121">
    <property type="entry name" value="birA_ligase"/>
    <property type="match status" value="1"/>
</dbReference>
<dbReference type="InterPro" id="IPR008988">
    <property type="entry name" value="Transcriptional_repressor_C"/>
</dbReference>
<evidence type="ECO:0000313" key="9">
    <source>
        <dbReference type="Proteomes" id="UP001169063"/>
    </source>
</evidence>
<dbReference type="PROSITE" id="PS51733">
    <property type="entry name" value="BPL_LPL_CATALYTIC"/>
    <property type="match status" value="1"/>
</dbReference>
<evidence type="ECO:0000256" key="5">
    <source>
        <dbReference type="ARBA" id="ARBA00024227"/>
    </source>
</evidence>
<dbReference type="EC" id="6.3.4.15" evidence="5"/>
<dbReference type="RefSeq" id="WP_302109124.1">
    <property type="nucleotide sequence ID" value="NZ_JAUKTR010000001.1"/>
</dbReference>
<sequence length="249" mass="25717">MPAPPILWLDVTDSTNAEARKAAEAGQTDPLWFAARRQTAGRGRRGRSWSTGEGDLAATLLTFVDLSPPNAARVTFVAALAVADLLDGWAAPGLVSIKWPNDVLLDGAKCSGVLVESGPAAGGGLWLGVGIGVNLSSTPPEPLLYRAASLAQHLGPHATAAPTQDEAMAFLAEALDRWLQVWLREGPEPILAAWSARATGLHGPCVARLGSETLEGTAEGVAPDGALRLRLPDGTLRLVSAGDVFPGGG</sequence>
<dbReference type="InterPro" id="IPR045864">
    <property type="entry name" value="aa-tRNA-synth_II/BPL/LPL"/>
</dbReference>
<dbReference type="Gene3D" id="2.30.30.100">
    <property type="match status" value="1"/>
</dbReference>
<evidence type="ECO:0000256" key="4">
    <source>
        <dbReference type="ARBA" id="ARBA00023267"/>
    </source>
</evidence>
<evidence type="ECO:0000256" key="1">
    <source>
        <dbReference type="ARBA" id="ARBA00022598"/>
    </source>
</evidence>
<evidence type="ECO:0000256" key="2">
    <source>
        <dbReference type="ARBA" id="ARBA00022741"/>
    </source>
</evidence>
<keyword evidence="9" id="KW-1185">Reference proteome</keyword>
<dbReference type="InterPro" id="IPR004408">
    <property type="entry name" value="Biotin_CoA_COase_ligase"/>
</dbReference>
<keyword evidence="2" id="KW-0547">Nucleotide-binding</keyword>
<keyword evidence="1 8" id="KW-0436">Ligase</keyword>
<accession>A0ABT8SN61</accession>
<dbReference type="PANTHER" id="PTHR12835">
    <property type="entry name" value="BIOTIN PROTEIN LIGASE"/>
    <property type="match status" value="1"/>
</dbReference>
<gene>
    <name evidence="8" type="ORF">Q0812_04720</name>
</gene>
<dbReference type="InterPro" id="IPR004143">
    <property type="entry name" value="BPL_LPL_catalytic"/>
</dbReference>
<evidence type="ECO:0000313" key="8">
    <source>
        <dbReference type="EMBL" id="MDO1558727.1"/>
    </source>
</evidence>
<dbReference type="EMBL" id="JAUKTR010000001">
    <property type="protein sequence ID" value="MDO1558727.1"/>
    <property type="molecule type" value="Genomic_DNA"/>
</dbReference>
<dbReference type="CDD" id="cd16442">
    <property type="entry name" value="BPL"/>
    <property type="match status" value="1"/>
</dbReference>
<evidence type="ECO:0000256" key="6">
    <source>
        <dbReference type="ARBA" id="ARBA00047846"/>
    </source>
</evidence>
<dbReference type="Pfam" id="PF03099">
    <property type="entry name" value="BPL_LplA_LipB"/>
    <property type="match status" value="1"/>
</dbReference>